<evidence type="ECO:0000313" key="3">
    <source>
        <dbReference type="RefSeq" id="XP_019090795.1"/>
    </source>
</evidence>
<dbReference type="RefSeq" id="XP_019090798.1">
    <property type="nucleotide sequence ID" value="XM_019235253.1"/>
</dbReference>
<reference evidence="1" key="1">
    <citation type="journal article" date="1997" name="Nucleic Acids Res.">
        <title>tRNAscan-SE: a program for improved detection of transfer RNA genes in genomic sequence.</title>
        <authorList>
            <person name="Lowe T.M."/>
            <person name="Eddy S.R."/>
        </authorList>
    </citation>
    <scope>NUCLEOTIDE SEQUENCE [LARGE SCALE GENOMIC DNA]</scope>
    <source>
        <strain evidence="1">r\DH55</strain>
    </source>
</reference>
<gene>
    <name evidence="2 3 4" type="primary">LOC104752126</name>
</gene>
<dbReference type="Proteomes" id="UP000694864">
    <property type="component" value="Chromosome 2"/>
</dbReference>
<evidence type="ECO:0000313" key="4">
    <source>
        <dbReference type="RefSeq" id="XP_019090798.1"/>
    </source>
</evidence>
<protein>
    <submittedName>
        <fullName evidence="2 3">Uncharacterized protein LOC104752126</fullName>
    </submittedName>
</protein>
<reference evidence="2 3" key="3">
    <citation type="submission" date="2025-05" db="UniProtKB">
        <authorList>
            <consortium name="RefSeq"/>
        </authorList>
    </citation>
    <scope>IDENTIFICATION</scope>
    <source>
        <tissue evidence="2 3">Leaf</tissue>
    </source>
</reference>
<dbReference type="RefSeq" id="XP_019090791.1">
    <property type="nucleotide sequence ID" value="XM_019235246.1"/>
</dbReference>
<name>A0ABM1QVL0_CAMSA</name>
<dbReference type="SUPFAM" id="SSF52540">
    <property type="entry name" value="P-loop containing nucleoside triphosphate hydrolases"/>
    <property type="match status" value="1"/>
</dbReference>
<evidence type="ECO:0000313" key="2">
    <source>
        <dbReference type="RefSeq" id="XP_019090791.1"/>
    </source>
</evidence>
<keyword evidence="1" id="KW-1185">Reference proteome</keyword>
<dbReference type="InterPro" id="IPR027417">
    <property type="entry name" value="P-loop_NTPase"/>
</dbReference>
<evidence type="ECO:0000313" key="1">
    <source>
        <dbReference type="Proteomes" id="UP000694864"/>
    </source>
</evidence>
<dbReference type="Gene3D" id="3.40.50.300">
    <property type="entry name" value="P-loop containing nucleotide triphosphate hydrolases"/>
    <property type="match status" value="1"/>
</dbReference>
<organism evidence="1 4">
    <name type="scientific">Camelina sativa</name>
    <name type="common">False flax</name>
    <name type="synonym">Myagrum sativum</name>
    <dbReference type="NCBI Taxonomy" id="90675"/>
    <lineage>
        <taxon>Eukaryota</taxon>
        <taxon>Viridiplantae</taxon>
        <taxon>Streptophyta</taxon>
        <taxon>Embryophyta</taxon>
        <taxon>Tracheophyta</taxon>
        <taxon>Spermatophyta</taxon>
        <taxon>Magnoliopsida</taxon>
        <taxon>eudicotyledons</taxon>
        <taxon>Gunneridae</taxon>
        <taxon>Pentapetalae</taxon>
        <taxon>rosids</taxon>
        <taxon>malvids</taxon>
        <taxon>Brassicales</taxon>
        <taxon>Brassicaceae</taxon>
        <taxon>Camelineae</taxon>
        <taxon>Camelina</taxon>
    </lineage>
</organism>
<dbReference type="PANTHER" id="PTHR31260:SF35">
    <property type="entry name" value="MALECTIN-LIKE DOMAIN-CONTAINING PROTEIN"/>
    <property type="match status" value="1"/>
</dbReference>
<dbReference type="GeneID" id="104752126"/>
<dbReference type="InterPro" id="IPR006462">
    <property type="entry name" value="MS5"/>
</dbReference>
<dbReference type="RefSeq" id="XP_019090795.1">
    <property type="nucleotide sequence ID" value="XM_019235250.1"/>
</dbReference>
<sequence>MTSPFRLESPTAESFRGQMDSWCRGQMDYWEQVREAGFFDLEEISVPQGTTGLMPFYCDINYPHPVLVKRYARLGLDRYNMSHGTNLQLHHLKKFNKTMNCQASYYITLAACDPASIDPASLVTLEVGVAEGSSDRCSLNLSCLLLSLKGPRQTSFVVLEWWMMIKSNCLVGRQISMILNDFTRPGLFGNEVSRVLGGGLAPGSLILIGGDPGIGKSTLLLQVRRCALISCLPLCKCLLEGVKWPNQHQSCISLVKRVWSK</sequence>
<accession>A0ABM1QVL0</accession>
<dbReference type="PANTHER" id="PTHR31260">
    <property type="entry name" value="CYSTATIN/MONELLIN SUPERFAMILY PROTEIN"/>
    <property type="match status" value="1"/>
</dbReference>
<proteinExistence type="predicted"/>
<reference evidence="1" key="2">
    <citation type="journal article" date="2014" name="Nat. Commun.">
        <title>The emerging biofuel crop Camelina sativa retains a highly undifferentiated hexaploid genome structure.</title>
        <authorList>
            <person name="Kagale S."/>
            <person name="Koh C."/>
            <person name="Nixon J."/>
            <person name="Bollina V."/>
            <person name="Clarke W.E."/>
            <person name="Tuteja R."/>
            <person name="Spillane C."/>
            <person name="Robinson S.J."/>
            <person name="Links M.G."/>
            <person name="Clarke C."/>
            <person name="Higgins E.E."/>
            <person name="Huebert T."/>
            <person name="Sharpe A.G."/>
            <person name="Parkin I.A."/>
        </authorList>
    </citation>
    <scope>NUCLEOTIDE SEQUENCE [LARGE SCALE GENOMIC DNA]</scope>
    <source>
        <strain evidence="1">r\DH55</strain>
    </source>
</reference>